<keyword evidence="2" id="KW-1185">Reference proteome</keyword>
<dbReference type="RefSeq" id="WP_217857849.1">
    <property type="nucleotide sequence ID" value="NZ_JAHSTV010000010.1"/>
</dbReference>
<comment type="caution">
    <text evidence="1">The sequence shown here is derived from an EMBL/GenBank/DDBJ whole genome shotgun (WGS) entry which is preliminary data.</text>
</comment>
<organism evidence="1 2">
    <name type="scientific">Pseudomonas farris</name>
    <dbReference type="NCBI Taxonomy" id="2841207"/>
    <lineage>
        <taxon>Bacteria</taxon>
        <taxon>Pseudomonadati</taxon>
        <taxon>Pseudomonadota</taxon>
        <taxon>Gammaproteobacteria</taxon>
        <taxon>Pseudomonadales</taxon>
        <taxon>Pseudomonadaceae</taxon>
        <taxon>Pseudomonas</taxon>
    </lineage>
</organism>
<name>A0ABS6PZI6_9PSED</name>
<gene>
    <name evidence="1" type="ORF">KVG95_21335</name>
</gene>
<proteinExistence type="predicted"/>
<evidence type="ECO:0000313" key="1">
    <source>
        <dbReference type="EMBL" id="MBV4465875.1"/>
    </source>
</evidence>
<accession>A0ABS6PZI6</accession>
<dbReference type="EMBL" id="JAHSTV010000010">
    <property type="protein sequence ID" value="MBV4465875.1"/>
    <property type="molecule type" value="Genomic_DNA"/>
</dbReference>
<dbReference type="Proteomes" id="UP000886900">
    <property type="component" value="Unassembled WGS sequence"/>
</dbReference>
<sequence>MTDDDIKQGKMIVELYGRSAGRVYHSAVQPVGRASLTNNGGYQGCQSIR</sequence>
<reference evidence="1" key="1">
    <citation type="submission" date="2021-06" db="EMBL/GenBank/DDBJ databases">
        <title>Updating the genus Pseudomonas: Description of 43 new species and partition of the Pseudomonas putida group.</title>
        <authorList>
            <person name="Girard L."/>
            <person name="Lood C."/>
            <person name="Vandamme P."/>
            <person name="Rokni-Zadeh H."/>
            <person name="Van Noort V."/>
            <person name="Hofte M."/>
            <person name="Lavigne R."/>
            <person name="De Mot R."/>
        </authorList>
    </citation>
    <scope>NUCLEOTIDE SEQUENCE</scope>
    <source>
        <strain evidence="1">SWRI79</strain>
    </source>
</reference>
<protein>
    <submittedName>
        <fullName evidence="1">Uncharacterized protein</fullName>
    </submittedName>
</protein>
<evidence type="ECO:0000313" key="2">
    <source>
        <dbReference type="Proteomes" id="UP000886900"/>
    </source>
</evidence>